<dbReference type="GO" id="GO:0005886">
    <property type="term" value="C:plasma membrane"/>
    <property type="evidence" value="ECO:0007669"/>
    <property type="project" value="UniProtKB-SubCell"/>
</dbReference>
<reference evidence="7 8" key="1">
    <citation type="submission" date="2015-05" db="EMBL/GenBank/DDBJ databases">
        <title>Complete genome sequence of Corynebacterium epidermidicanis DSM 45586, isolated from the skin of a dog suffering from pruritus.</title>
        <authorList>
            <person name="Ruckert C."/>
            <person name="Albersmeier A."/>
            <person name="Winkler A."/>
            <person name="Tauch A."/>
        </authorList>
    </citation>
    <scope>NUCLEOTIDE SEQUENCE [LARGE SCALE GENOMIC DNA]</scope>
    <source>
        <strain evidence="7 8">DSM 45586</strain>
    </source>
</reference>
<evidence type="ECO:0000256" key="6">
    <source>
        <dbReference type="SAM" id="Phobius"/>
    </source>
</evidence>
<sequence length="213" mass="22740">MTFAQLGTILLLNLAGMFTPGPDVFLIMRVAANSRKHAIAAVAGITSGIVVWASLTVVGTAALFAANPGILRVIQVLGGLWLLYMAYNLLKSGLEQRLNRLRPDDVGVEQRVGSLGKNYRLGLITNLSNPKAVLFFASIMSPFIPAHAPWYASLEIVAAIAITVFVGFSCLAWVVSAEVVRRRIVRAGPWIDIVAGLLFGVVGAVMLVEGIRG</sequence>
<feature type="transmembrane region" description="Helical" evidence="6">
    <location>
        <begin position="187"/>
        <end position="208"/>
    </location>
</feature>
<feature type="transmembrane region" description="Helical" evidence="6">
    <location>
        <begin position="156"/>
        <end position="175"/>
    </location>
</feature>
<evidence type="ECO:0000256" key="4">
    <source>
        <dbReference type="ARBA" id="ARBA00022989"/>
    </source>
</evidence>
<feature type="transmembrane region" description="Helical" evidence="6">
    <location>
        <begin position="132"/>
        <end position="150"/>
    </location>
</feature>
<evidence type="ECO:0000256" key="3">
    <source>
        <dbReference type="ARBA" id="ARBA00022692"/>
    </source>
</evidence>
<evidence type="ECO:0000256" key="1">
    <source>
        <dbReference type="ARBA" id="ARBA00004651"/>
    </source>
</evidence>
<dbReference type="Pfam" id="PF01810">
    <property type="entry name" value="LysE"/>
    <property type="match status" value="1"/>
</dbReference>
<accession>A0A0G3GRL5</accession>
<organism evidence="7 8">
    <name type="scientific">Corynebacterium epidermidicanis</name>
    <dbReference type="NCBI Taxonomy" id="1050174"/>
    <lineage>
        <taxon>Bacteria</taxon>
        <taxon>Bacillati</taxon>
        <taxon>Actinomycetota</taxon>
        <taxon>Actinomycetes</taxon>
        <taxon>Mycobacteriales</taxon>
        <taxon>Corynebacteriaceae</taxon>
        <taxon>Corynebacterium</taxon>
    </lineage>
</organism>
<feature type="transmembrane region" description="Helical" evidence="6">
    <location>
        <begin position="70"/>
        <end position="90"/>
    </location>
</feature>
<dbReference type="RefSeq" id="WP_047240735.1">
    <property type="nucleotide sequence ID" value="NZ_CP011541.1"/>
</dbReference>
<dbReference type="STRING" id="1050174.CEPID_09595"/>
<dbReference type="Proteomes" id="UP000035368">
    <property type="component" value="Chromosome"/>
</dbReference>
<comment type="subcellular location">
    <subcellularLocation>
        <location evidence="1">Cell membrane</location>
        <topology evidence="1">Multi-pass membrane protein</topology>
    </subcellularLocation>
</comment>
<dbReference type="EMBL" id="CP011541">
    <property type="protein sequence ID" value="AKK03764.1"/>
    <property type="molecule type" value="Genomic_DNA"/>
</dbReference>
<dbReference type="OrthoDB" id="9784202at2"/>
<gene>
    <name evidence="7" type="ORF">CEPID_09595</name>
</gene>
<evidence type="ECO:0000256" key="2">
    <source>
        <dbReference type="ARBA" id="ARBA00022475"/>
    </source>
</evidence>
<keyword evidence="4 6" id="KW-1133">Transmembrane helix</keyword>
<dbReference type="PANTHER" id="PTHR30086">
    <property type="entry name" value="ARGININE EXPORTER PROTEIN ARGO"/>
    <property type="match status" value="1"/>
</dbReference>
<name>A0A0G3GRL5_9CORY</name>
<keyword evidence="5 6" id="KW-0472">Membrane</keyword>
<dbReference type="PANTHER" id="PTHR30086:SF19">
    <property type="entry name" value="THREONINE EFFLUX PROTEIN"/>
    <property type="match status" value="1"/>
</dbReference>
<keyword evidence="8" id="KW-1185">Reference proteome</keyword>
<keyword evidence="3 6" id="KW-0812">Transmembrane</keyword>
<feature type="transmembrane region" description="Helical" evidence="6">
    <location>
        <begin position="38"/>
        <end position="64"/>
    </location>
</feature>
<feature type="transmembrane region" description="Helical" evidence="6">
    <location>
        <begin position="6"/>
        <end position="26"/>
    </location>
</feature>
<keyword evidence="2" id="KW-1003">Cell membrane</keyword>
<evidence type="ECO:0000256" key="5">
    <source>
        <dbReference type="ARBA" id="ARBA00023136"/>
    </source>
</evidence>
<protein>
    <submittedName>
        <fullName evidence="7">Putative threonine efflux protein</fullName>
    </submittedName>
</protein>
<dbReference type="GO" id="GO:0015171">
    <property type="term" value="F:amino acid transmembrane transporter activity"/>
    <property type="evidence" value="ECO:0007669"/>
    <property type="project" value="TreeGrafter"/>
</dbReference>
<dbReference type="AlphaFoldDB" id="A0A0G3GRL5"/>
<dbReference type="KEGG" id="cei:CEPID_09595"/>
<proteinExistence type="predicted"/>
<dbReference type="PATRIC" id="fig|1050174.4.peg.1939"/>
<evidence type="ECO:0000313" key="8">
    <source>
        <dbReference type="Proteomes" id="UP000035368"/>
    </source>
</evidence>
<dbReference type="InterPro" id="IPR001123">
    <property type="entry name" value="LeuE-type"/>
</dbReference>
<evidence type="ECO:0000313" key="7">
    <source>
        <dbReference type="EMBL" id="AKK03764.1"/>
    </source>
</evidence>